<comment type="caution">
    <text evidence="1">The sequence shown here is derived from an EMBL/GenBank/DDBJ whole genome shotgun (WGS) entry which is preliminary data.</text>
</comment>
<evidence type="ECO:0000313" key="1">
    <source>
        <dbReference type="EMBL" id="MFC5544274.1"/>
    </source>
</evidence>
<dbReference type="InterPro" id="IPR031009">
    <property type="entry name" value="Tcm_partner"/>
</dbReference>
<keyword evidence="2" id="KW-1185">Reference proteome</keyword>
<dbReference type="NCBIfam" id="TIGR04474">
    <property type="entry name" value="tcm_partner"/>
    <property type="match status" value="1"/>
</dbReference>
<dbReference type="EMBL" id="JBHSNL010000001">
    <property type="protein sequence ID" value="MFC5544274.1"/>
    <property type="molecule type" value="Genomic_DNA"/>
</dbReference>
<gene>
    <name evidence="1" type="primary">tcmP</name>
    <name evidence="1" type="ORF">ACFPQA_04385</name>
</gene>
<reference evidence="2" key="1">
    <citation type="journal article" date="2019" name="Int. J. Syst. Evol. Microbiol.">
        <title>The Global Catalogue of Microorganisms (GCM) 10K type strain sequencing project: providing services to taxonomists for standard genome sequencing and annotation.</title>
        <authorList>
            <consortium name="The Broad Institute Genomics Platform"/>
            <consortium name="The Broad Institute Genome Sequencing Center for Infectious Disease"/>
            <person name="Wu L."/>
            <person name="Ma J."/>
        </authorList>
    </citation>
    <scope>NUCLEOTIDE SEQUENCE [LARGE SCALE GENOMIC DNA]</scope>
    <source>
        <strain evidence="2">CGMCC 4.1799</strain>
    </source>
</reference>
<dbReference type="RefSeq" id="WP_248154898.1">
    <property type="nucleotide sequence ID" value="NZ_JAKZAJ010000001.1"/>
</dbReference>
<name>A0ABW0RHP4_9GAMM</name>
<sequence length="288" mass="33022">MTKHEFGGPWTQLKLDVFRDYVRFFTTALKNKNFNLHYADAFAGTGNQNLKTEEGQPVLFPEEDFEGSVRVALSLNESFQVYHFNDISEEFCQQLHRLSGEYPGVDVRITQLDANDFVREFCAGLGSNDRAVLLLDPYNTELDWESLKVVASSQRIDLWLLFPLSTLLRMTPRDGNRIRPEWEATLNRLLGTDRWITELYKPKEAPQIEDMFGAEPESEVERLNVDGVSKFVKNRLSEQFPFVSDPVTLRNNNSPLFLFFLAVSNPSNVAIGLARKVSGQIIKKYSTR</sequence>
<evidence type="ECO:0000313" key="2">
    <source>
        <dbReference type="Proteomes" id="UP001596055"/>
    </source>
</evidence>
<accession>A0ABW0RHP4</accession>
<proteinExistence type="predicted"/>
<protein>
    <submittedName>
        <fullName evidence="1">Three-Cys-motif partner protein TcmP</fullName>
    </submittedName>
</protein>
<dbReference type="Proteomes" id="UP001596055">
    <property type="component" value="Unassembled WGS sequence"/>
</dbReference>
<organism evidence="1 2">
    <name type="scientific">Marinobacter koreensis</name>
    <dbReference type="NCBI Taxonomy" id="335974"/>
    <lineage>
        <taxon>Bacteria</taxon>
        <taxon>Pseudomonadati</taxon>
        <taxon>Pseudomonadota</taxon>
        <taxon>Gammaproteobacteria</taxon>
        <taxon>Pseudomonadales</taxon>
        <taxon>Marinobacteraceae</taxon>
        <taxon>Marinobacter</taxon>
    </lineage>
</organism>